<organism evidence="2">
    <name type="scientific">Anopheles marajoara</name>
    <dbReference type="NCBI Taxonomy" id="58244"/>
    <lineage>
        <taxon>Eukaryota</taxon>
        <taxon>Metazoa</taxon>
        <taxon>Ecdysozoa</taxon>
        <taxon>Arthropoda</taxon>
        <taxon>Hexapoda</taxon>
        <taxon>Insecta</taxon>
        <taxon>Pterygota</taxon>
        <taxon>Neoptera</taxon>
        <taxon>Endopterygota</taxon>
        <taxon>Diptera</taxon>
        <taxon>Nematocera</taxon>
        <taxon>Culicoidea</taxon>
        <taxon>Culicidae</taxon>
        <taxon>Anophelinae</taxon>
        <taxon>Anopheles</taxon>
    </lineage>
</organism>
<feature type="signal peptide" evidence="1">
    <location>
        <begin position="1"/>
        <end position="25"/>
    </location>
</feature>
<sequence length="76" mass="8865">MPFCLSCGSFGRPPFWFLCFHLSLCSPFGSRCLLYLPCCWLPQQRRTERERERERVCCAAFCWDKSNSSSVGGRFN</sequence>
<reference evidence="2" key="1">
    <citation type="submission" date="2018-01" db="EMBL/GenBank/DDBJ databases">
        <title>An insight into the sialome of Amazonian anophelines.</title>
        <authorList>
            <person name="Ribeiro J.M."/>
            <person name="Scarpassa V."/>
            <person name="Calvo E."/>
        </authorList>
    </citation>
    <scope>NUCLEOTIDE SEQUENCE</scope>
    <source>
        <tissue evidence="2">Salivary glands</tissue>
    </source>
</reference>
<dbReference type="EMBL" id="GGFJ01013872">
    <property type="protein sequence ID" value="MBW63013.1"/>
    <property type="molecule type" value="Transcribed_RNA"/>
</dbReference>
<feature type="chain" id="PRO_5014876057" evidence="1">
    <location>
        <begin position="26"/>
        <end position="76"/>
    </location>
</feature>
<proteinExistence type="predicted"/>
<keyword evidence="1" id="KW-0732">Signal</keyword>
<dbReference type="AlphaFoldDB" id="A0A2M4CCE5"/>
<evidence type="ECO:0000256" key="1">
    <source>
        <dbReference type="SAM" id="SignalP"/>
    </source>
</evidence>
<protein>
    <submittedName>
        <fullName evidence="2">Putative secreted protein</fullName>
    </submittedName>
</protein>
<evidence type="ECO:0000313" key="2">
    <source>
        <dbReference type="EMBL" id="MBW63013.1"/>
    </source>
</evidence>
<name>A0A2M4CCE5_9DIPT</name>
<accession>A0A2M4CCE5</accession>